<feature type="domain" description="R3H" evidence="2">
    <location>
        <begin position="721"/>
        <end position="784"/>
    </location>
</feature>
<gene>
    <name evidence="3" type="ORF">ACO22_05551</name>
</gene>
<dbReference type="PANTHER" id="PTHR12360:SF12">
    <property type="entry name" value="TRANSCRIPTIONAL REPRESSOR NF-X1"/>
    <property type="match status" value="1"/>
</dbReference>
<feature type="region of interest" description="Disordered" evidence="1">
    <location>
        <begin position="1"/>
        <end position="95"/>
    </location>
</feature>
<dbReference type="VEuPathDB" id="FungiDB:PADG_07987"/>
<dbReference type="InterPro" id="IPR036867">
    <property type="entry name" value="R3H_dom_sf"/>
</dbReference>
<feature type="compositionally biased region" description="Gly residues" evidence="1">
    <location>
        <begin position="70"/>
        <end position="80"/>
    </location>
</feature>
<dbReference type="GO" id="GO:0000122">
    <property type="term" value="P:negative regulation of transcription by RNA polymerase II"/>
    <property type="evidence" value="ECO:0007669"/>
    <property type="project" value="TreeGrafter"/>
</dbReference>
<protein>
    <recommendedName>
        <fullName evidence="2">R3H domain-containing protein</fullName>
    </recommendedName>
</protein>
<dbReference type="Gene3D" id="3.30.1370.50">
    <property type="entry name" value="R3H-like domain"/>
    <property type="match status" value="1"/>
</dbReference>
<feature type="compositionally biased region" description="Basic and acidic residues" evidence="1">
    <location>
        <begin position="981"/>
        <end position="993"/>
    </location>
</feature>
<evidence type="ECO:0000256" key="1">
    <source>
        <dbReference type="SAM" id="MobiDB-lite"/>
    </source>
</evidence>
<dbReference type="EMBL" id="LZYO01000252">
    <property type="protein sequence ID" value="ODH22206.1"/>
    <property type="molecule type" value="Genomic_DNA"/>
</dbReference>
<dbReference type="PANTHER" id="PTHR12360">
    <property type="entry name" value="NUCLEAR TRANSCRIPTION FACTOR, X-BOX BINDING 1 NFX1"/>
    <property type="match status" value="1"/>
</dbReference>
<feature type="compositionally biased region" description="Polar residues" evidence="1">
    <location>
        <begin position="1"/>
        <end position="20"/>
    </location>
</feature>
<proteinExistence type="predicted"/>
<dbReference type="AlphaFoldDB" id="A0A1D2J9Z7"/>
<feature type="compositionally biased region" description="Basic and acidic residues" evidence="1">
    <location>
        <begin position="56"/>
        <end position="69"/>
    </location>
</feature>
<sequence length="999" mass="108349">MTTRTEISPLSSAVQTTPDQSRGGDQRSNPHNTFLGRPSRRGRGGNRGGSGNVNTARDRSLFYGRERGRGGGLNRGGPGTGTTSTRSRGRGDAAITTRTVAGTARSFGGRLTREEPEGTNNVRGDAFLDRGDQASLQHNAPEFVPGVQVYPPSSSRPFRTLTSASSAGFQKSVPTPAHTRSATKTKSTAHDIATCTHEDIANGLYECPICTSELGRKSKVWSYQDSSKDMKTGRSIRDSGGVLGVICLTTFCHRHIHAGARRRRIHDLYLGCHPIRADRLVPRRGKDVHIPVILCVMRVLALLVWLWGQHSFVSAGAMSRGRNVLIRITRTGGVVRSRAGSYCHVFNTSAVDRVMKGFAELARSLSMPDVIAESRRHGWYAVIARRRKRVVSPMVRTYLEKKWRNDLHHCHIFLATNLGNLVKIPYQIAKNHVENPSHVNTIAPFSATPARARHATMNCGRHACGERCCPGERKAIERQATKRKLRSISRNIYVPEFVAGCLNAPYIRARNCATREAVVHVQRQYSMKYPATAADQCFTHHYHVALVLLPAITIARDQSHADILRRRTTIPVVALSAARRSSAAPTHARNPAIDRGSARMSSSPVASHAEKTPCQSLVTTTCPCGRLKQEKRCNASRDNKNRIQQHHQSPVPLKCDDECARLQRNRSLASALNISIDPHTTTTNVITATADGQSPTSTPANFPYSSETLDLYLTLSATSTLTTLQSYETILHSLATSQTQRTARFPPARSQVRAFIHSLATDWGFKSESCDPEPHRHVAVFKSTHWMPPRGFGAEVDGAVVGIGIGGVSVGECAKMRERERARERESRRIAAAAAERNKMESRAVYAGGDGDGSTHVASAGGDGWAQVASRKRPVVDTGLAESEFGFGDVGGTSAGGGMSGTLVLRSGVGVGGRGKAATPSSGVGGGWRKFPAGFVEDVVDDWEEAVEREEREMEKGGQVADGDGASEGKDENETGNAKGIPDKHMMSNEEGKAIQSGE</sequence>
<dbReference type="VEuPathDB" id="FungiDB:PABG_06528"/>
<evidence type="ECO:0000259" key="2">
    <source>
        <dbReference type="PROSITE" id="PS51061"/>
    </source>
</evidence>
<dbReference type="InterPro" id="IPR001374">
    <property type="entry name" value="R3H_dom"/>
</dbReference>
<accession>A0A1D2J9Z7</accession>
<dbReference type="SUPFAM" id="SSF82708">
    <property type="entry name" value="R3H domain"/>
    <property type="match status" value="1"/>
</dbReference>
<dbReference type="InterPro" id="IPR034077">
    <property type="entry name" value="R3H_FAP1"/>
</dbReference>
<reference evidence="3 4" key="1">
    <citation type="submission" date="2016-06" db="EMBL/GenBank/DDBJ databases">
        <authorList>
            <person name="Kjaerup R.B."/>
            <person name="Dalgaard T.S."/>
            <person name="Juul-Madsen H.R."/>
        </authorList>
    </citation>
    <scope>NUCLEOTIDE SEQUENCE [LARGE SCALE GENOMIC DNA]</scope>
    <source>
        <strain evidence="3 4">Pb300</strain>
    </source>
</reference>
<dbReference type="InterPro" id="IPR034078">
    <property type="entry name" value="NFX1_fam"/>
</dbReference>
<feature type="region of interest" description="Disordered" evidence="1">
    <location>
        <begin position="165"/>
        <end position="185"/>
    </location>
</feature>
<feature type="compositionally biased region" description="Low complexity" evidence="1">
    <location>
        <begin position="580"/>
        <end position="589"/>
    </location>
</feature>
<dbReference type="GO" id="GO:0000981">
    <property type="term" value="F:DNA-binding transcription factor activity, RNA polymerase II-specific"/>
    <property type="evidence" value="ECO:0007669"/>
    <property type="project" value="TreeGrafter"/>
</dbReference>
<name>A0A1D2J9Z7_PARBR</name>
<dbReference type="GO" id="GO:0000977">
    <property type="term" value="F:RNA polymerase II transcription regulatory region sequence-specific DNA binding"/>
    <property type="evidence" value="ECO:0007669"/>
    <property type="project" value="TreeGrafter"/>
</dbReference>
<feature type="region of interest" description="Disordered" evidence="1">
    <location>
        <begin position="104"/>
        <end position="123"/>
    </location>
</feature>
<dbReference type="GO" id="GO:0005634">
    <property type="term" value="C:nucleus"/>
    <property type="evidence" value="ECO:0007669"/>
    <property type="project" value="TreeGrafter"/>
</dbReference>
<organism evidence="3 4">
    <name type="scientific">Paracoccidioides brasiliensis</name>
    <dbReference type="NCBI Taxonomy" id="121759"/>
    <lineage>
        <taxon>Eukaryota</taxon>
        <taxon>Fungi</taxon>
        <taxon>Dikarya</taxon>
        <taxon>Ascomycota</taxon>
        <taxon>Pezizomycotina</taxon>
        <taxon>Eurotiomycetes</taxon>
        <taxon>Eurotiomycetidae</taxon>
        <taxon>Onygenales</taxon>
        <taxon>Ajellomycetaceae</taxon>
        <taxon>Paracoccidioides</taxon>
    </lineage>
</organism>
<comment type="caution">
    <text evidence="3">The sequence shown here is derived from an EMBL/GenBank/DDBJ whole genome shotgun (WGS) entry which is preliminary data.</text>
</comment>
<feature type="region of interest" description="Disordered" evidence="1">
    <location>
        <begin position="580"/>
        <end position="610"/>
    </location>
</feature>
<dbReference type="CDD" id="cd06006">
    <property type="entry name" value="R3H_unknown_2"/>
    <property type="match status" value="1"/>
</dbReference>
<dbReference type="Pfam" id="PF01424">
    <property type="entry name" value="R3H"/>
    <property type="match status" value="1"/>
</dbReference>
<feature type="region of interest" description="Disordered" evidence="1">
    <location>
        <begin position="945"/>
        <end position="999"/>
    </location>
</feature>
<evidence type="ECO:0000313" key="3">
    <source>
        <dbReference type="EMBL" id="ODH22206.1"/>
    </source>
</evidence>
<evidence type="ECO:0000313" key="4">
    <source>
        <dbReference type="Proteomes" id="UP000242814"/>
    </source>
</evidence>
<dbReference type="SMART" id="SM00393">
    <property type="entry name" value="R3H"/>
    <property type="match status" value="1"/>
</dbReference>
<dbReference type="PROSITE" id="PS51061">
    <property type="entry name" value="R3H"/>
    <property type="match status" value="1"/>
</dbReference>
<dbReference type="Proteomes" id="UP000242814">
    <property type="component" value="Unassembled WGS sequence"/>
</dbReference>